<dbReference type="GO" id="GO:0003676">
    <property type="term" value="F:nucleic acid binding"/>
    <property type="evidence" value="ECO:0007669"/>
    <property type="project" value="InterPro"/>
</dbReference>
<evidence type="ECO:0000313" key="3">
    <source>
        <dbReference type="Proteomes" id="UP000886725"/>
    </source>
</evidence>
<dbReference type="GO" id="GO:0015074">
    <property type="term" value="P:DNA integration"/>
    <property type="evidence" value="ECO:0007669"/>
    <property type="project" value="InterPro"/>
</dbReference>
<dbReference type="AlphaFoldDB" id="A0A9D0YZQ5"/>
<feature type="domain" description="Integrase catalytic" evidence="1">
    <location>
        <begin position="137"/>
        <end position="322"/>
    </location>
</feature>
<gene>
    <name evidence="2" type="ORF">IAC85_05120</name>
</gene>
<reference evidence="2" key="2">
    <citation type="journal article" date="2021" name="PeerJ">
        <title>Extensive microbial diversity within the chicken gut microbiome revealed by metagenomics and culture.</title>
        <authorList>
            <person name="Gilroy R."/>
            <person name="Ravi A."/>
            <person name="Getino M."/>
            <person name="Pursley I."/>
            <person name="Horton D.L."/>
            <person name="Alikhan N.F."/>
            <person name="Baker D."/>
            <person name="Gharbi K."/>
            <person name="Hall N."/>
            <person name="Watson M."/>
            <person name="Adriaenssens E.M."/>
            <person name="Foster-Nyarko E."/>
            <person name="Jarju S."/>
            <person name="Secka A."/>
            <person name="Antonio M."/>
            <person name="Oren A."/>
            <person name="Chaudhuri R.R."/>
            <person name="La Ragione R."/>
            <person name="Hildebrand F."/>
            <person name="Pallen M.J."/>
        </authorList>
    </citation>
    <scope>NUCLEOTIDE SEQUENCE</scope>
    <source>
        <strain evidence="2">CHK165-10780</strain>
    </source>
</reference>
<dbReference type="Proteomes" id="UP000886725">
    <property type="component" value="Unassembled WGS sequence"/>
</dbReference>
<dbReference type="InterPro" id="IPR047797">
    <property type="entry name" value="ISNCY_transpos"/>
</dbReference>
<sequence length="428" mass="49683">MKGSYYTNMELQQLNIIQSVIDRKRTGKEAASALKISERQIWRKVKSVKENGKIGIKHKNHFHQPSHTIPENIKKKIIELKCSQDYCDTNFTHFKELLEERENIMISYTALYNILTTQGIKSKKKHKDRKTHRRRKRKEYEGELVQADGTPFDWFQNGHKYSIHGFIDDATGKILGLYMCEHECLLGYLEALRQMLTNYGSPKYLYPDKYSVFFPAMSQKVTLEEQLEGKEKPTTQFGRIMDFLGIEMFPASSSQAKGRIERLWGTLQDRLITEFKINDVHTIEQANDFLPKYIKKHNKKFAIDAVKTESKFVPIPSYVNLDLLLASKLTRVIDNSGTFTIQNKKFQILNNHISPGVKVEIYMSKKIGIIVLHNNTKYKVVSVDSLPAKYSTLNLNQFYKEHSLEINNFVEHLLSYDAKQNSPLLTTS</sequence>
<proteinExistence type="predicted"/>
<protein>
    <submittedName>
        <fullName evidence="2">ISNCY family transposase</fullName>
    </submittedName>
</protein>
<dbReference type="EMBL" id="DVFU01000098">
    <property type="protein sequence ID" value="HIQ65102.1"/>
    <property type="molecule type" value="Genomic_DNA"/>
</dbReference>
<comment type="caution">
    <text evidence="2">The sequence shown here is derived from an EMBL/GenBank/DDBJ whole genome shotgun (WGS) entry which is preliminary data.</text>
</comment>
<organism evidence="2 3">
    <name type="scientific">Candidatus Faecenecus gallistercoris</name>
    <dbReference type="NCBI Taxonomy" id="2840793"/>
    <lineage>
        <taxon>Bacteria</taxon>
        <taxon>Bacillati</taxon>
        <taxon>Bacillota</taxon>
        <taxon>Bacillota incertae sedis</taxon>
        <taxon>Candidatus Faecenecus</taxon>
    </lineage>
</organism>
<dbReference type="PANTHER" id="PTHR35004">
    <property type="entry name" value="TRANSPOSASE RV3428C-RELATED"/>
    <property type="match status" value="1"/>
</dbReference>
<evidence type="ECO:0000313" key="2">
    <source>
        <dbReference type="EMBL" id="HIQ65102.1"/>
    </source>
</evidence>
<accession>A0A9D0YZQ5</accession>
<dbReference type="InterPro" id="IPR001584">
    <property type="entry name" value="Integrase_cat-core"/>
</dbReference>
<dbReference type="Gene3D" id="3.30.420.10">
    <property type="entry name" value="Ribonuclease H-like superfamily/Ribonuclease H"/>
    <property type="match status" value="1"/>
</dbReference>
<dbReference type="InterPro" id="IPR012337">
    <property type="entry name" value="RNaseH-like_sf"/>
</dbReference>
<dbReference type="InterPro" id="IPR036397">
    <property type="entry name" value="RNaseH_sf"/>
</dbReference>
<dbReference type="PROSITE" id="PS50994">
    <property type="entry name" value="INTEGRASE"/>
    <property type="match status" value="1"/>
</dbReference>
<reference evidence="2" key="1">
    <citation type="submission" date="2020-10" db="EMBL/GenBank/DDBJ databases">
        <authorList>
            <person name="Gilroy R."/>
        </authorList>
    </citation>
    <scope>NUCLEOTIDE SEQUENCE</scope>
    <source>
        <strain evidence="2">CHK165-10780</strain>
    </source>
</reference>
<evidence type="ECO:0000259" key="1">
    <source>
        <dbReference type="PROSITE" id="PS50994"/>
    </source>
</evidence>
<dbReference type="PANTHER" id="PTHR35004:SF7">
    <property type="entry name" value="INTEGRASE PROTEIN"/>
    <property type="match status" value="1"/>
</dbReference>
<dbReference type="SUPFAM" id="SSF53098">
    <property type="entry name" value="Ribonuclease H-like"/>
    <property type="match status" value="1"/>
</dbReference>
<name>A0A9D0YZQ5_9FIRM</name>
<dbReference type="NCBIfam" id="NF033594">
    <property type="entry name" value="transpos_ISNCY_2"/>
    <property type="match status" value="1"/>
</dbReference>